<dbReference type="CDD" id="cd00085">
    <property type="entry name" value="HNHc"/>
    <property type="match status" value="1"/>
</dbReference>
<name>A0ABX7MD38_9RHOO</name>
<reference evidence="2 3" key="1">
    <citation type="submission" date="2021-02" db="EMBL/GenBank/DDBJ databases">
        <title>Niveibacterium changnyeongensis HC41.</title>
        <authorList>
            <person name="Kang M."/>
        </authorList>
    </citation>
    <scope>NUCLEOTIDE SEQUENCE [LARGE SCALE GENOMIC DNA]</scope>
    <source>
        <strain evidence="2 3">HC41</strain>
    </source>
</reference>
<gene>
    <name evidence="2" type="ORF">JY500_09305</name>
</gene>
<evidence type="ECO:0000313" key="3">
    <source>
        <dbReference type="Proteomes" id="UP000663570"/>
    </source>
</evidence>
<keyword evidence="2" id="KW-0540">Nuclease</keyword>
<dbReference type="Gene3D" id="1.10.30.50">
    <property type="match status" value="1"/>
</dbReference>
<keyword evidence="2" id="KW-0378">Hydrolase</keyword>
<accession>A0ABX7MD38</accession>
<sequence>MTTKLTPQGILTTLQPRQAAAVMDLLDQAGIDTTPWHTKADGSPVARPRANPSFCYEWTFGGEDEPVALCIWHEHLTIVDEQIVFDGNLRALALTLDPIAIDRRNPTDVRNRARNQAKRAREFDSQVRKAYQGSKVIRAILLAGETRDDKAPGTDASEVDFRLLDPEAWYAHSYEMNTGSFRLIRGRQTLAQESAVTSIASEPEFVDQFDIPEPAEKTSTSGTTYPRSSEVRKAVLNRAKGKCECCGSMGFKMKDGSIFLETHHVIPLSEKGPDAEWNVAAICANDHREAHFGSDRKAIQAFLVEKLIKEFPAAQSALSSLLAQSN</sequence>
<evidence type="ECO:0000259" key="1">
    <source>
        <dbReference type="SMART" id="SM00507"/>
    </source>
</evidence>
<feature type="domain" description="HNH nuclease" evidence="1">
    <location>
        <begin position="230"/>
        <end position="288"/>
    </location>
</feature>
<proteinExistence type="predicted"/>
<protein>
    <submittedName>
        <fullName evidence="2">HNH endonuclease</fullName>
    </submittedName>
</protein>
<dbReference type="InterPro" id="IPR002711">
    <property type="entry name" value="HNH"/>
</dbReference>
<dbReference type="EMBL" id="CP071060">
    <property type="protein sequence ID" value="QSI78778.1"/>
    <property type="molecule type" value="Genomic_DNA"/>
</dbReference>
<keyword evidence="3" id="KW-1185">Reference proteome</keyword>
<organism evidence="2 3">
    <name type="scientific">Niveibacterium microcysteis</name>
    <dbReference type="NCBI Taxonomy" id="2811415"/>
    <lineage>
        <taxon>Bacteria</taxon>
        <taxon>Pseudomonadati</taxon>
        <taxon>Pseudomonadota</taxon>
        <taxon>Betaproteobacteria</taxon>
        <taxon>Rhodocyclales</taxon>
        <taxon>Rhodocyclaceae</taxon>
        <taxon>Niveibacterium</taxon>
    </lineage>
</organism>
<dbReference type="InterPro" id="IPR003615">
    <property type="entry name" value="HNH_nuc"/>
</dbReference>
<dbReference type="GO" id="GO:0004519">
    <property type="term" value="F:endonuclease activity"/>
    <property type="evidence" value="ECO:0007669"/>
    <property type="project" value="UniProtKB-KW"/>
</dbReference>
<dbReference type="Pfam" id="PF01844">
    <property type="entry name" value="HNH"/>
    <property type="match status" value="1"/>
</dbReference>
<evidence type="ECO:0000313" key="2">
    <source>
        <dbReference type="EMBL" id="QSI78778.1"/>
    </source>
</evidence>
<dbReference type="Proteomes" id="UP000663570">
    <property type="component" value="Chromosome"/>
</dbReference>
<keyword evidence="2" id="KW-0255">Endonuclease</keyword>
<dbReference type="RefSeq" id="WP_206256147.1">
    <property type="nucleotide sequence ID" value="NZ_CP071060.1"/>
</dbReference>
<dbReference type="SMART" id="SM00507">
    <property type="entry name" value="HNHc"/>
    <property type="match status" value="1"/>
</dbReference>